<dbReference type="EMBL" id="RAPN01000004">
    <property type="protein sequence ID" value="RKD86560.1"/>
    <property type="molecule type" value="Genomic_DNA"/>
</dbReference>
<keyword evidence="3" id="KW-1185">Reference proteome</keyword>
<dbReference type="SMART" id="SM00901">
    <property type="entry name" value="FRG"/>
    <property type="match status" value="1"/>
</dbReference>
<evidence type="ECO:0000259" key="1">
    <source>
        <dbReference type="SMART" id="SM00901"/>
    </source>
</evidence>
<proteinExistence type="predicted"/>
<dbReference type="AlphaFoldDB" id="A0A419VWN0"/>
<evidence type="ECO:0000313" key="3">
    <source>
        <dbReference type="Proteomes" id="UP000283387"/>
    </source>
</evidence>
<organism evidence="2 3">
    <name type="scientific">Mangrovibacterium diazotrophicum</name>
    <dbReference type="NCBI Taxonomy" id="1261403"/>
    <lineage>
        <taxon>Bacteria</taxon>
        <taxon>Pseudomonadati</taxon>
        <taxon>Bacteroidota</taxon>
        <taxon>Bacteroidia</taxon>
        <taxon>Marinilabiliales</taxon>
        <taxon>Prolixibacteraceae</taxon>
        <taxon>Mangrovibacterium</taxon>
    </lineage>
</organism>
<name>A0A419VWN0_9BACT</name>
<gene>
    <name evidence="2" type="ORF">BC643_4258</name>
</gene>
<dbReference type="OrthoDB" id="8478691at2"/>
<dbReference type="Proteomes" id="UP000283387">
    <property type="component" value="Unassembled WGS sequence"/>
</dbReference>
<feature type="domain" description="FRG" evidence="1">
    <location>
        <begin position="366"/>
        <end position="519"/>
    </location>
</feature>
<dbReference type="InterPro" id="IPR014966">
    <property type="entry name" value="FRG-dom"/>
</dbReference>
<accession>A0A419VWN0</accession>
<sequence>MIDSQFYIDLLQVIACLQQDEDSCISKVQDFKYGHVNGLDGERNVIGIENGVAFLNEVYKTEKVITKEAFPHYKINPLIKHLGIDVERYIAVKMPSVSVSAVPEGSLVKNSNPYLGFKTSYLFMAKTCMSIDRIIEFQTHILEGLKPINDLVKKYEAQGAGRPTLFNEGSYRTYSTTLSAYNSRANEIGVLRRFWDEDLLKRSEKYSKQINTPQWQVKSSELNQTINSKENQKLLNKSFGNDSAKLINDGIFYLKEEQFLDFNLVNFALDGAPKNLKYIDGLVKDVILPRESTIKDDFIIDSKYQNIYGIPHVSGVALYGQYGKSKTSINQNLGFIRANRNRIPKLICNDITQLNSIIDSVKAENKDLEIYFRGQNKHWDLNRSELTNELLYGQTDIEELSLPTSASRENFDFDGFSAILQFQLQGLIYSKFEKEKFDKLDKIWPLWGNFSPYENIEIDKKHEEFRRLYYSFEWDLMTMGLGQHYGIPTHGLDITSDINVALWFATNQYDKYEERGKEYAWYKPLKREHKAKLSDYPVIYIIGTKKGLKRDLDQIEFIDIKAERPKRQKAYLHYGGFGLHSNICAEDVIAAVFLTEDFKFKQCYTTDYLFPNHTDDPFYKALLELRDSAISEGLNEGYSKIVEYKPKE</sequence>
<dbReference type="RefSeq" id="WP_120275247.1">
    <property type="nucleotide sequence ID" value="NZ_RAPN01000004.1"/>
</dbReference>
<protein>
    <submittedName>
        <fullName evidence="2">FRG domain-containing protein</fullName>
    </submittedName>
</protein>
<comment type="caution">
    <text evidence="2">The sequence shown here is derived from an EMBL/GenBank/DDBJ whole genome shotgun (WGS) entry which is preliminary data.</text>
</comment>
<evidence type="ECO:0000313" key="2">
    <source>
        <dbReference type="EMBL" id="RKD86560.1"/>
    </source>
</evidence>
<reference evidence="2 3" key="1">
    <citation type="submission" date="2018-09" db="EMBL/GenBank/DDBJ databases">
        <title>Genomic Encyclopedia of Archaeal and Bacterial Type Strains, Phase II (KMG-II): from individual species to whole genera.</title>
        <authorList>
            <person name="Goeker M."/>
        </authorList>
    </citation>
    <scope>NUCLEOTIDE SEQUENCE [LARGE SCALE GENOMIC DNA]</scope>
    <source>
        <strain evidence="2 3">DSM 27148</strain>
    </source>
</reference>
<dbReference type="Pfam" id="PF08867">
    <property type="entry name" value="FRG"/>
    <property type="match status" value="1"/>
</dbReference>